<evidence type="ECO:0000256" key="3">
    <source>
        <dbReference type="ARBA" id="ARBA00022833"/>
    </source>
</evidence>
<keyword evidence="3" id="KW-0862">Zinc</keyword>
<dbReference type="InterPro" id="IPR004332">
    <property type="entry name" value="Transposase_MuDR"/>
</dbReference>
<evidence type="ECO:0000256" key="1">
    <source>
        <dbReference type="ARBA" id="ARBA00022723"/>
    </source>
</evidence>
<evidence type="ECO:0000313" key="7">
    <source>
        <dbReference type="EMBL" id="WVZ16776.1"/>
    </source>
</evidence>
<dbReference type="Pfam" id="PF26130">
    <property type="entry name" value="PB1-like"/>
    <property type="match status" value="1"/>
</dbReference>
<dbReference type="InterPro" id="IPR006564">
    <property type="entry name" value="Znf_PMZ"/>
</dbReference>
<dbReference type="PANTHER" id="PTHR31973">
    <property type="entry name" value="POLYPROTEIN, PUTATIVE-RELATED"/>
    <property type="match status" value="1"/>
</dbReference>
<feature type="domain" description="SWIM-type" evidence="6">
    <location>
        <begin position="1008"/>
        <end position="1040"/>
    </location>
</feature>
<evidence type="ECO:0000259" key="6">
    <source>
        <dbReference type="PROSITE" id="PS50966"/>
    </source>
</evidence>
<dbReference type="Pfam" id="PF10551">
    <property type="entry name" value="MULE"/>
    <property type="match status" value="1"/>
</dbReference>
<dbReference type="PROSITE" id="PS50966">
    <property type="entry name" value="ZF_SWIM"/>
    <property type="match status" value="1"/>
</dbReference>
<dbReference type="Proteomes" id="UP001374535">
    <property type="component" value="Chromosome 3"/>
</dbReference>
<accession>A0AAQ3NXB5</accession>
<keyword evidence="1" id="KW-0479">Metal-binding</keyword>
<dbReference type="EMBL" id="CP144698">
    <property type="protein sequence ID" value="WVZ16776.1"/>
    <property type="molecule type" value="Genomic_DNA"/>
</dbReference>
<dbReference type="InterPro" id="IPR007527">
    <property type="entry name" value="Znf_SWIM"/>
</dbReference>
<dbReference type="SMART" id="SM00575">
    <property type="entry name" value="ZnF_PMZ"/>
    <property type="match status" value="1"/>
</dbReference>
<feature type="region of interest" description="Disordered" evidence="5">
    <location>
        <begin position="480"/>
        <end position="549"/>
    </location>
</feature>
<evidence type="ECO:0000256" key="4">
    <source>
        <dbReference type="PROSITE-ProRule" id="PRU00325"/>
    </source>
</evidence>
<name>A0AAQ3NXB5_VIGMU</name>
<feature type="region of interest" description="Disordered" evidence="5">
    <location>
        <begin position="1133"/>
        <end position="1202"/>
    </location>
</feature>
<evidence type="ECO:0000313" key="8">
    <source>
        <dbReference type="Proteomes" id="UP001374535"/>
    </source>
</evidence>
<dbReference type="AlphaFoldDB" id="A0AAQ3NXB5"/>
<feature type="compositionally biased region" description="Pro residues" evidence="5">
    <location>
        <begin position="1169"/>
        <end position="1178"/>
    </location>
</feature>
<dbReference type="GO" id="GO:0008270">
    <property type="term" value="F:zinc ion binding"/>
    <property type="evidence" value="ECO:0007669"/>
    <property type="project" value="UniProtKB-KW"/>
</dbReference>
<evidence type="ECO:0000256" key="5">
    <source>
        <dbReference type="SAM" id="MobiDB-lite"/>
    </source>
</evidence>
<protein>
    <recommendedName>
        <fullName evidence="6">SWIM-type domain-containing protein</fullName>
    </recommendedName>
</protein>
<keyword evidence="2 4" id="KW-0863">Zinc-finger</keyword>
<evidence type="ECO:0000256" key="2">
    <source>
        <dbReference type="ARBA" id="ARBA00022771"/>
    </source>
</evidence>
<dbReference type="Pfam" id="PF04434">
    <property type="entry name" value="SWIM"/>
    <property type="match status" value="1"/>
</dbReference>
<keyword evidence="8" id="KW-1185">Reference proteome</keyword>
<feature type="compositionally biased region" description="Acidic residues" evidence="5">
    <location>
        <begin position="480"/>
        <end position="499"/>
    </location>
</feature>
<reference evidence="7 8" key="1">
    <citation type="journal article" date="2023" name="Life. Sci Alliance">
        <title>Evolutionary insights into 3D genome organization and epigenetic landscape of Vigna mungo.</title>
        <authorList>
            <person name="Junaid A."/>
            <person name="Singh B."/>
            <person name="Bhatia S."/>
        </authorList>
    </citation>
    <scope>NUCLEOTIDE SEQUENCE [LARGE SCALE GENOMIC DNA]</scope>
    <source>
        <strain evidence="7">Urdbean</strain>
    </source>
</reference>
<proteinExistence type="predicted"/>
<dbReference type="PANTHER" id="PTHR31973:SF187">
    <property type="entry name" value="MUTATOR TRANSPOSASE MUDRA PROTEIN"/>
    <property type="match status" value="1"/>
</dbReference>
<dbReference type="InterPro" id="IPR058594">
    <property type="entry name" value="PB1-like_dom_pln"/>
</dbReference>
<dbReference type="Pfam" id="PF03108">
    <property type="entry name" value="DBD_Tnp_Mut"/>
    <property type="match status" value="1"/>
</dbReference>
<sequence>MAAYVHEVSVANSSLLTRCSYCWIWGLGFEVEIEGGVEVESDGGEEVDGGVEVDKNDGLEVDGGVEVDKDGGLEVGAHGCYLRTRVSAIWVVIMYVYGLLQVCVDDGDGDMVASGFGGSAFRSTTMRLLVLLLHEGARSGVIRRNFYVVVLSLFLCLQVWRLKEMKNMSWRFKLGDLVSGLFLISDAPSQLKEYGCGGDKAGFKVYAFQILYVMKVHGDSTIWNEDDAMFARGGLIVREDEPLVTLTTAWWPYGARLNVKFRRSNLGSLLVKVRGSFLVREGSWFVKGGSSSGFGMSEDRFKVVVHYGGTLIKDVFPFKYLGGEISCWDIDPDTWSYFGVVATIKEMGFMEVQELVYSIDNILHGLYDDRGAINMMEIAKSLGKVDLYIVHKVSEPDFVETENEILYLCQGPAESGDGIGFEAAEENEEVENQCVVEEVGEVEVEAVEEVAVEEVEVNEVEEMKVDAVEEVAVEEVEVDEVEEVEEEENSSEEEVEVDEVQLQNNSEEDAEDYMVGRGLSDADSEAEELLTPANSDSEEDEIQDKPSRCPFPTFGKKKSMLDYKWEVGTIFNDKEDFKEVIRNYAIHVGRDLKFVKNDKRRVRVRCMGAQKKCQWVAYLGYLPSRKVWQLRKVLDTHCCSRQLNIKMMNSKWLSNEVDKVLHDNPTIKVQDIRNKALRKWNTKVSISKARRAKLMATNECEGDFKEQFRRLHDYGHELLRSNPGSTVKIKVNSDNGEAIFERIYVCLDACKKSFVSCRPIIFLDGCFLKGLYKGELLTAVGRDPNDQMLPIAYAVVEVENKDSWSWFLELLIEDLGGYEICRACTWMSDQQKGLVHAVEELLPKAEQRFCIRHLYVNFRKQFSGQILKNLMWSAATSTYPQAWEREMLKMRAVNEDAYKYLIAISPRFWSRSRFTAQATCDSLDNNISEGFNSVLIPARGKPIVTLLEDIRLYLMKRWATNRTKVAGMDFNVCPKIKKRLLKECQLSRNWIPRRIFEVRHVSVVGNKFVVDLDTHECSCRKWMISGIPCCHAVAAMHNINLDPHNFIPPCFLKSTYEETYASIIYPVNGHLIWEKTSFPDIMPPVKRKMPGRPKKKRRLHPWELTKDGTQMTVGGHRKKCSICRQLGHNKKICPLRPPIIEPTEPASEQPPEPQEPPTDEPTQAQEPPSDQPTQPPVPTQDSMTEPTPPVPRNKLTIRRKVA</sequence>
<dbReference type="InterPro" id="IPR018289">
    <property type="entry name" value="MULE_transposase_dom"/>
</dbReference>
<organism evidence="7 8">
    <name type="scientific">Vigna mungo</name>
    <name type="common">Black gram</name>
    <name type="synonym">Phaseolus mungo</name>
    <dbReference type="NCBI Taxonomy" id="3915"/>
    <lineage>
        <taxon>Eukaryota</taxon>
        <taxon>Viridiplantae</taxon>
        <taxon>Streptophyta</taxon>
        <taxon>Embryophyta</taxon>
        <taxon>Tracheophyta</taxon>
        <taxon>Spermatophyta</taxon>
        <taxon>Magnoliopsida</taxon>
        <taxon>eudicotyledons</taxon>
        <taxon>Gunneridae</taxon>
        <taxon>Pentapetalae</taxon>
        <taxon>rosids</taxon>
        <taxon>fabids</taxon>
        <taxon>Fabales</taxon>
        <taxon>Fabaceae</taxon>
        <taxon>Papilionoideae</taxon>
        <taxon>50 kb inversion clade</taxon>
        <taxon>NPAAA clade</taxon>
        <taxon>indigoferoid/millettioid clade</taxon>
        <taxon>Phaseoleae</taxon>
        <taxon>Vigna</taxon>
    </lineage>
</organism>
<gene>
    <name evidence="7" type="ORF">V8G54_009758</name>
</gene>